<dbReference type="SMART" id="SM00108">
    <property type="entry name" value="B_lectin"/>
    <property type="match status" value="1"/>
</dbReference>
<keyword evidence="1" id="KW-0732">Signal</keyword>
<keyword evidence="3" id="KW-0325">Glycoprotein</keyword>
<dbReference type="GO" id="GO:0030246">
    <property type="term" value="F:carbohydrate binding"/>
    <property type="evidence" value="ECO:0007669"/>
    <property type="project" value="UniProtKB-KW"/>
</dbReference>
<keyword evidence="5" id="KW-0418">Kinase</keyword>
<reference evidence="5 6" key="1">
    <citation type="submission" date="2018-02" db="EMBL/GenBank/DDBJ databases">
        <title>Draft genome of wild Prunus yedoensis var. nudiflora.</title>
        <authorList>
            <person name="Baek S."/>
            <person name="Kim J.-H."/>
            <person name="Choi K."/>
            <person name="Kim G.-B."/>
            <person name="Cho A."/>
            <person name="Jang H."/>
            <person name="Shin C.-H."/>
            <person name="Yu H.-J."/>
            <person name="Mun J.-H."/>
        </authorList>
    </citation>
    <scope>NUCLEOTIDE SEQUENCE [LARGE SCALE GENOMIC DNA]</scope>
    <source>
        <strain evidence="6">cv. Jeju island</strain>
        <tissue evidence="5">Leaf</tissue>
    </source>
</reference>
<dbReference type="EMBL" id="PJQY01002529">
    <property type="protein sequence ID" value="PQP92764.1"/>
    <property type="molecule type" value="Genomic_DNA"/>
</dbReference>
<dbReference type="PANTHER" id="PTHR47976">
    <property type="entry name" value="G-TYPE LECTIN S-RECEPTOR-LIKE SERINE/THREONINE-PROTEIN KINASE SD2-5"/>
    <property type="match status" value="1"/>
</dbReference>
<dbReference type="InterPro" id="IPR051343">
    <property type="entry name" value="G-type_lectin_kinases/EP1-like"/>
</dbReference>
<keyword evidence="6" id="KW-1185">Reference proteome</keyword>
<keyword evidence="5" id="KW-0808">Transferase</keyword>
<gene>
    <name evidence="5" type="ORF">Pyn_09402</name>
</gene>
<accession>A0A314XGG0</accession>
<dbReference type="FunFam" id="2.90.10.10:FF:000013">
    <property type="entry name" value="G-type lectin S-receptor-like serine/threonine-protein kinase LECRK1"/>
    <property type="match status" value="1"/>
</dbReference>
<keyword evidence="5" id="KW-0430">Lectin</keyword>
<evidence type="ECO:0000256" key="1">
    <source>
        <dbReference type="ARBA" id="ARBA00022729"/>
    </source>
</evidence>
<dbReference type="Gene3D" id="2.90.10.10">
    <property type="entry name" value="Bulb-type lectin domain"/>
    <property type="match status" value="1"/>
</dbReference>
<sequence>MAFQLPYPLCFTLSLPQILTFSTIAQAHNNISLSSFLIAEQDSPFWASPSGDFAFVFQEIVNYEFLLAIWFYKIPERTIVWSANGHDLVRRGSKVELTADGKFMLKDIATGEQVWIADSAGVGVAYTTMLDTGNFVLANQDSRNLWESFDQPTDRILLTQTLNLNIIIFARYAARNYSIERF</sequence>
<dbReference type="OrthoDB" id="1930390at2759"/>
<dbReference type="InterPro" id="IPR036426">
    <property type="entry name" value="Bulb-type_lectin_dom_sf"/>
</dbReference>
<organism evidence="5 6">
    <name type="scientific">Prunus yedoensis var. nudiflora</name>
    <dbReference type="NCBI Taxonomy" id="2094558"/>
    <lineage>
        <taxon>Eukaryota</taxon>
        <taxon>Viridiplantae</taxon>
        <taxon>Streptophyta</taxon>
        <taxon>Embryophyta</taxon>
        <taxon>Tracheophyta</taxon>
        <taxon>Spermatophyta</taxon>
        <taxon>Magnoliopsida</taxon>
        <taxon>eudicotyledons</taxon>
        <taxon>Gunneridae</taxon>
        <taxon>Pentapetalae</taxon>
        <taxon>rosids</taxon>
        <taxon>fabids</taxon>
        <taxon>Rosales</taxon>
        <taxon>Rosaceae</taxon>
        <taxon>Amygdaloideae</taxon>
        <taxon>Amygdaleae</taxon>
        <taxon>Prunus</taxon>
    </lineage>
</organism>
<evidence type="ECO:0000256" key="3">
    <source>
        <dbReference type="ARBA" id="ARBA00023180"/>
    </source>
</evidence>
<dbReference type="AlphaFoldDB" id="A0A314XGG0"/>
<protein>
    <submittedName>
        <fullName evidence="5">G-type lectin S-receptor-like serine/threonine-protein kinase LECRK3</fullName>
    </submittedName>
</protein>
<dbReference type="SUPFAM" id="SSF51110">
    <property type="entry name" value="alpha-D-mannose-specific plant lectins"/>
    <property type="match status" value="1"/>
</dbReference>
<dbReference type="PANTHER" id="PTHR47976:SF108">
    <property type="entry name" value="G-TYPE LECTIN S-RECEPTOR-LIKE SERINE_THREONINE-PROTEIN KINASE LECRK1"/>
    <property type="match status" value="1"/>
</dbReference>
<dbReference type="PROSITE" id="PS50927">
    <property type="entry name" value="BULB_LECTIN"/>
    <property type="match status" value="1"/>
</dbReference>
<keyword evidence="2" id="KW-1015">Disulfide bond</keyword>
<evidence type="ECO:0000313" key="5">
    <source>
        <dbReference type="EMBL" id="PQP92764.1"/>
    </source>
</evidence>
<dbReference type="STRING" id="2094558.A0A314XGG0"/>
<dbReference type="Pfam" id="PF01453">
    <property type="entry name" value="B_lectin"/>
    <property type="match status" value="1"/>
</dbReference>
<dbReference type="Proteomes" id="UP000250321">
    <property type="component" value="Unassembled WGS sequence"/>
</dbReference>
<proteinExistence type="predicted"/>
<keyword evidence="5" id="KW-0675">Receptor</keyword>
<feature type="domain" description="Bulb-type lectin" evidence="4">
    <location>
        <begin position="22"/>
        <end position="150"/>
    </location>
</feature>
<comment type="caution">
    <text evidence="5">The sequence shown here is derived from an EMBL/GenBank/DDBJ whole genome shotgun (WGS) entry which is preliminary data.</text>
</comment>
<evidence type="ECO:0000259" key="4">
    <source>
        <dbReference type="PROSITE" id="PS50927"/>
    </source>
</evidence>
<evidence type="ECO:0000313" key="6">
    <source>
        <dbReference type="Proteomes" id="UP000250321"/>
    </source>
</evidence>
<name>A0A314XGG0_PRUYE</name>
<dbReference type="GO" id="GO:0016301">
    <property type="term" value="F:kinase activity"/>
    <property type="evidence" value="ECO:0007669"/>
    <property type="project" value="UniProtKB-KW"/>
</dbReference>
<evidence type="ECO:0000256" key="2">
    <source>
        <dbReference type="ARBA" id="ARBA00023157"/>
    </source>
</evidence>
<dbReference type="InterPro" id="IPR001480">
    <property type="entry name" value="Bulb-type_lectin_dom"/>
</dbReference>